<feature type="compositionally biased region" description="Low complexity" evidence="4">
    <location>
        <begin position="534"/>
        <end position="553"/>
    </location>
</feature>
<dbReference type="PROSITE" id="PS50303">
    <property type="entry name" value="PUM_HD"/>
    <property type="match status" value="1"/>
</dbReference>
<feature type="compositionally biased region" description="Polar residues" evidence="4">
    <location>
        <begin position="877"/>
        <end position="899"/>
    </location>
</feature>
<feature type="compositionally biased region" description="Gly residues" evidence="4">
    <location>
        <begin position="2380"/>
        <end position="2404"/>
    </location>
</feature>
<feature type="compositionally biased region" description="Polar residues" evidence="4">
    <location>
        <begin position="265"/>
        <end position="275"/>
    </location>
</feature>
<feature type="repeat" description="Pumilio" evidence="3">
    <location>
        <begin position="1955"/>
        <end position="1990"/>
    </location>
</feature>
<dbReference type="SMART" id="SM00360">
    <property type="entry name" value="RRM"/>
    <property type="match status" value="2"/>
</dbReference>
<feature type="compositionally biased region" description="Basic and acidic residues" evidence="4">
    <location>
        <begin position="1145"/>
        <end position="1154"/>
    </location>
</feature>
<feature type="region of interest" description="Disordered" evidence="4">
    <location>
        <begin position="862"/>
        <end position="899"/>
    </location>
</feature>
<feature type="region of interest" description="Disordered" evidence="4">
    <location>
        <begin position="622"/>
        <end position="647"/>
    </location>
</feature>
<dbReference type="InterPro" id="IPR012677">
    <property type="entry name" value="Nucleotide-bd_a/b_plait_sf"/>
</dbReference>
<sequence length="2515" mass="255429">MSSSPSWSPSTVKGAGAAIGRGGPGPGPGPGPTPTAGTTAVPNAPAGNLTPQPQSISSSQAQTTAFISSQAASTASASAAPSHYNHHHPHLHHHHHYTTTDPSASASASTFPFSSSSSSSSSSPAPAALAFFPQQTGAYRQQQQQRASSPPTAFTPQGNTSFASFLTPHQESESDSAFSAVLTRPRAGTLPSNVYADDFNPVADSSSTAYPSPLGYSNSSDDRYGAQQGISSLSPPLSHPSLLHSAAAAAAAAAPGTTRVPRRQTFYTGTGTGTPSREGSSSASLVSSSTFQSFYPLIGSLSASASRPSSSAGHASFGLDHSSNAPTTASRTRAASSLIPSSLSLSSVNIHSDGSGGYSSQQQGAPAGSTTHFFPGRVRGHTTGVAVGSSSSSPSISDSAGTSPNLNSGTQPSSSSSFSAAAAAAAAATAAAGLFIRHPSPLGPGLGIGSSSPSHITSTSASVRPSSPPSLTRGVIGRGIASTAPNSTLHSPTLGLNGNGGGPANLTISGASAAGGFFGRDGLFGANTPISGSAGIPSSPSTGAGAGATNGSNVVRSTSSSHGPPLGRTRARPSTSSAASPFLNTRVESGAGSPSTPSGWNSLSTAGTTLFGVDIGGSYLNKNNNNGNGTSSARSTMPPSTSSGADDFYMHQTEEAMVGRVGGGASAGLRTASSGAHQLSQQQQLSDPYEHHQHERANMRSRALTLAHPNPHSHPHPLLLHGGLGHAVGDGGASSSYGIAAQEDGGMGGLGYGSMLDAAQQQQQQQQQQVGSSYSINEQEDGARIGQQQQQGVGGAGPNRPRAISTGAPPPFFSREGRTPVFGPGGMGLGNGTPAGGAGGGGGAFFMDSLAFGGSPRLEGSESLLYNNNHNANNTNSGVVSQQQAPNPTSTSTLSSYDNVATPTLSENAAARILRDYALEHGLNPSRFVQAAADMGLGVNLPVHHHLQQHHAHHHGNVWGPSAGAAGGGAGVGGGNNVLMEMRGVGVRPSVSFQEPENGHNSGSSNAALSSLLSTLASNPAAAGSGSGSGAGGRPSLTHTQSTPVVPPTSLGRTQLSSNQDRLLGARDDLAASPTGTAPSAHDQLLSLVAGSSSLSSASPRARAATASFAGGAFGNGGGGGGGGGGGMGDSLTMALAAHMASAAAEERDRERGHALGGQQGQGQTYGLGSSAVLESGDPSAAQAGPGGELESSYGSSSGLAPLANRFRSGTMAAGAPSGFVGLGAGGVGRLRAEQELMRMAAIIKATQALQASGNGSGNGGAHAGSGGATSAGTGTQGSSAATTAVNRSTDSAGGRSVSSRGGSQRPQTADSGALHRAQQQQQQQQPELSAAAASEALAGALHATGEAGMSLLPPPAASRSGSSFVTRASRSNSNASAQSGLTPSPTTGPNTPGGGSGFFGGHHHSQARPRAATTAALSQGGWLGSGANNVNIGGGAFSGHVTPVSGEPSTGAGAGGGRQHLHSHGATATSNQQTPTRSLWIGNLDSSVTGQELTRAFAPYGAVESVRLLPEKECGFVNFIDLDDAVRAREDVLVRLGGRLALVETHLAPSGQPRTGGTGANGQVRIGYGKVDSAPGVAQPPLGTGGDGAAANGANFGDAVPDGFGAENTQPTRALWIGSIPNTTTQADLLNIFQPFGPVESVRVLTHKNCGFINFERVDDAMLARTALHSRDFLGAENGVIRIGFAKVPTRNTEEFTMVDEADVAAGGMPAYPQATIDALSQLQGANGISGEQQLNSGYIENYRSNLIVNLLQNQVSQQAQSQSQSQSQPQPQPQQQPQQQQQPPQLQQQQPPSTPQEAFVPTAAMGTVPAPQGGSAVAPSNEKGGVTLPPHLQPQYSVSDLQLLMHELGENEPAGQARTDVLAAAEARPLATYYSSIPLVAEVCKNRRFDPNRLREIRRLMDSPNFSTAEVDNLAQEYMKDIVDLAADYIGNTAVQKFFERASENCKYMMLEELAPHLAMIGIHKNGTWSAQKIIESCRRPDQVELISKHLRPYVPPLMLDQFGNYVVQCVLPFCSPASDFVFDAMVDRIWEVAQGRFGARSMRACLENNNHVTRRQIKRVACAIILHAVPLSTNANGALLLTWLLDTSNLAARYRLLAPRFAPHLAQLCTHKLSHITIWRLVSQNKDMSASRLILDTLFGKAGAGERDDDNAASERARGSKEISPLEEIVVDQLHGSGFIAKVLASPVVEAMKTDGRPDKPRYVAQVRKLLVRNRLVGMPAYRRLLEEVGLAETLPAAVAPPPQALAPGPPPPLLHGLTSPPPFGMMAGGLPPGVGLPHPHSHLPPPPPPGAPALPEQGMSPPPIPPQLLAAAVAGNHAALQELVHMGFLPPGAVPLPGGAGTGMDPAQLNDMMGQMQLGQQMYGQGGPAPPPFGGAPPGHLGGVGGGGRGQPGMGGPPGHGHGHGHGHAHAHSHGHGHGHGHHNSQSVDFYSMSPEQAVGSGLLSPPPAPRSMGWPAQPAPPQSSFMGSFSPWDTADLPNPGGPFGRPAARTGRGGRPSTSPFAPGPAPRR</sequence>
<feature type="region of interest" description="Disordered" evidence="4">
    <location>
        <begin position="782"/>
        <end position="835"/>
    </location>
</feature>
<feature type="region of interest" description="Disordered" evidence="4">
    <location>
        <begin position="1"/>
        <end position="164"/>
    </location>
</feature>
<feature type="region of interest" description="Disordered" evidence="4">
    <location>
        <begin position="445"/>
        <end position="496"/>
    </location>
</feature>
<dbReference type="GO" id="GO:0000288">
    <property type="term" value="P:nuclear-transcribed mRNA catabolic process, deadenylation-dependent decay"/>
    <property type="evidence" value="ECO:0007669"/>
    <property type="project" value="TreeGrafter"/>
</dbReference>
<reference evidence="8" key="1">
    <citation type="submission" date="2016-04" db="EMBL/GenBank/DDBJ databases">
        <authorList>
            <person name="Nguyen H.D."/>
            <person name="Kesanakurti P."/>
            <person name="Cullis J."/>
            <person name="Levesque C.A."/>
            <person name="Hambleton S."/>
        </authorList>
    </citation>
    <scope>NUCLEOTIDE SEQUENCE</scope>
    <source>
        <strain evidence="8">DAOMC 238032</strain>
    </source>
</reference>
<dbReference type="Pfam" id="PF00806">
    <property type="entry name" value="PUF"/>
    <property type="match status" value="3"/>
</dbReference>
<feature type="compositionally biased region" description="Low complexity" evidence="4">
    <location>
        <begin position="358"/>
        <end position="369"/>
    </location>
</feature>
<comment type="caution">
    <text evidence="8">The sequence shown here is derived from an EMBL/GenBank/DDBJ whole genome shotgun (WGS) entry which is preliminary data.</text>
</comment>
<evidence type="ECO:0000259" key="5">
    <source>
        <dbReference type="PROSITE" id="PS50102"/>
    </source>
</evidence>
<dbReference type="SUPFAM" id="SSF48371">
    <property type="entry name" value="ARM repeat"/>
    <property type="match status" value="1"/>
</dbReference>
<feature type="region of interest" description="Disordered" evidence="4">
    <location>
        <begin position="1349"/>
        <end position="1417"/>
    </location>
</feature>
<dbReference type="PANTHER" id="PTHR47093">
    <property type="entry name" value="PROTEIN JSN1-RELATED"/>
    <property type="match status" value="1"/>
</dbReference>
<evidence type="ECO:0000259" key="6">
    <source>
        <dbReference type="PROSITE" id="PS50303"/>
    </source>
</evidence>
<feature type="compositionally biased region" description="Low complexity" evidence="4">
    <location>
        <begin position="1271"/>
        <end position="1285"/>
    </location>
</feature>
<keyword evidence="2" id="KW-0694">RNA-binding</keyword>
<dbReference type="CDD" id="cd00590">
    <property type="entry name" value="RRM_SF"/>
    <property type="match status" value="1"/>
</dbReference>
<feature type="compositionally biased region" description="Basic residues" evidence="4">
    <location>
        <begin position="84"/>
        <end position="97"/>
    </location>
</feature>
<dbReference type="InterPro" id="IPR000504">
    <property type="entry name" value="RRM_dom"/>
</dbReference>
<organism evidence="8 9">
    <name type="scientific">Tilletia caries</name>
    <name type="common">wheat bunt fungus</name>
    <dbReference type="NCBI Taxonomy" id="13290"/>
    <lineage>
        <taxon>Eukaryota</taxon>
        <taxon>Fungi</taxon>
        <taxon>Dikarya</taxon>
        <taxon>Basidiomycota</taxon>
        <taxon>Ustilaginomycotina</taxon>
        <taxon>Exobasidiomycetes</taxon>
        <taxon>Tilletiales</taxon>
        <taxon>Tilletiaceae</taxon>
        <taxon>Tilletia</taxon>
    </lineage>
</organism>
<dbReference type="Gene3D" id="3.30.70.330">
    <property type="match status" value="2"/>
</dbReference>
<dbReference type="PROSITE" id="PS50302">
    <property type="entry name" value="PUM"/>
    <property type="match status" value="3"/>
</dbReference>
<keyword evidence="10" id="KW-1185">Reference proteome</keyword>
<dbReference type="InterPro" id="IPR035979">
    <property type="entry name" value="RBD_domain_sf"/>
</dbReference>
<feature type="compositionally biased region" description="Gly residues" evidence="4">
    <location>
        <begin position="823"/>
        <end position="835"/>
    </location>
</feature>
<feature type="region of interest" description="Disordered" evidence="4">
    <location>
        <begin position="305"/>
        <end position="335"/>
    </location>
</feature>
<feature type="compositionally biased region" description="Polar residues" evidence="4">
    <location>
        <begin position="1467"/>
        <end position="1477"/>
    </location>
</feature>
<feature type="compositionally biased region" description="Basic residues" evidence="4">
    <location>
        <begin position="2405"/>
        <end position="2427"/>
    </location>
</feature>
<evidence type="ECO:0000313" key="9">
    <source>
        <dbReference type="Proteomes" id="UP000077671"/>
    </source>
</evidence>
<feature type="region of interest" description="Disordered" evidence="4">
    <location>
        <begin position="353"/>
        <end position="416"/>
    </location>
</feature>
<feature type="compositionally biased region" description="Low complexity" evidence="4">
    <location>
        <begin position="1294"/>
        <end position="1304"/>
    </location>
</feature>
<dbReference type="Proteomes" id="UP000077671">
    <property type="component" value="Unassembled WGS sequence"/>
</dbReference>
<evidence type="ECO:0000256" key="4">
    <source>
        <dbReference type="SAM" id="MobiDB-lite"/>
    </source>
</evidence>
<feature type="compositionally biased region" description="Low complexity" evidence="4">
    <location>
        <begin position="2490"/>
        <end position="2506"/>
    </location>
</feature>
<feature type="repeat" description="Pumilio" evidence="3">
    <location>
        <begin position="1992"/>
        <end position="2030"/>
    </location>
</feature>
<dbReference type="Pfam" id="PF00076">
    <property type="entry name" value="RRM_1"/>
    <property type="match status" value="2"/>
</dbReference>
<feature type="domain" description="RRM" evidence="5">
    <location>
        <begin position="1478"/>
        <end position="1551"/>
    </location>
</feature>
<feature type="domain" description="PUM-HD" evidence="6">
    <location>
        <begin position="1859"/>
        <end position="2236"/>
    </location>
</feature>
<feature type="compositionally biased region" description="Low complexity" evidence="4">
    <location>
        <begin position="622"/>
        <end position="635"/>
    </location>
</feature>
<dbReference type="InterPro" id="IPR033133">
    <property type="entry name" value="PUM-HD"/>
</dbReference>
<feature type="compositionally biased region" description="Gly residues" evidence="4">
    <location>
        <begin position="1255"/>
        <end position="1270"/>
    </location>
</feature>
<dbReference type="PANTHER" id="PTHR47093:SF1">
    <property type="entry name" value="PROTEIN JSN1-RELATED"/>
    <property type="match status" value="1"/>
</dbReference>
<feature type="region of interest" description="Disordered" evidence="4">
    <location>
        <begin position="1018"/>
        <end position="1057"/>
    </location>
</feature>
<feature type="region of interest" description="Disordered" evidence="4">
    <location>
        <begin position="1440"/>
        <end position="1477"/>
    </location>
</feature>
<feature type="compositionally biased region" description="Pro residues" evidence="4">
    <location>
        <begin position="2286"/>
        <end position="2296"/>
    </location>
</feature>
<name>A0A8T8TMZ9_9BASI</name>
<feature type="region of interest" description="Disordered" evidence="4">
    <location>
        <begin position="206"/>
        <end position="237"/>
    </location>
</feature>
<feature type="compositionally biased region" description="Low complexity" evidence="4">
    <location>
        <begin position="1760"/>
        <end position="1793"/>
    </location>
</feature>
<dbReference type="EMBL" id="LWDD02000245">
    <property type="protein sequence ID" value="KAE8262376.1"/>
    <property type="molecule type" value="Genomic_DNA"/>
</dbReference>
<feature type="compositionally biased region" description="Low complexity" evidence="4">
    <location>
        <begin position="867"/>
        <end position="876"/>
    </location>
</feature>
<proteinExistence type="predicted"/>
<feature type="compositionally biased region" description="Gly residues" evidence="4">
    <location>
        <begin position="1392"/>
        <end position="1401"/>
    </location>
</feature>
<feature type="compositionally biased region" description="Low complexity" evidence="4">
    <location>
        <begin position="449"/>
        <end position="462"/>
    </location>
</feature>
<evidence type="ECO:0000313" key="7">
    <source>
        <dbReference type="EMBL" id="CAD6899264.1"/>
    </source>
</evidence>
<feature type="compositionally biased region" description="Low complexity" evidence="4">
    <location>
        <begin position="1"/>
        <end position="16"/>
    </location>
</feature>
<feature type="region of interest" description="Disordered" evidence="4">
    <location>
        <begin position="1760"/>
        <end position="1835"/>
    </location>
</feature>
<feature type="region of interest" description="Disordered" evidence="4">
    <location>
        <begin position="663"/>
        <end position="694"/>
    </location>
</feature>
<feature type="region of interest" description="Disordered" evidence="4">
    <location>
        <begin position="252"/>
        <end position="283"/>
    </location>
</feature>
<dbReference type="SMART" id="SM00025">
    <property type="entry name" value="Pumilio"/>
    <property type="match status" value="5"/>
</dbReference>
<dbReference type="EMBL" id="CAJHJG010000201">
    <property type="protein sequence ID" value="CAD6899264.1"/>
    <property type="molecule type" value="Genomic_DNA"/>
</dbReference>
<feature type="region of interest" description="Disordered" evidence="4">
    <location>
        <begin position="1140"/>
        <end position="1197"/>
    </location>
</feature>
<gene>
    <name evidence="8" type="ORF">A4X03_0g2501</name>
    <name evidence="7" type="ORF">JKIAZH3_G4460</name>
</gene>
<evidence type="ECO:0008006" key="11">
    <source>
        <dbReference type="Google" id="ProtNLM"/>
    </source>
</evidence>
<dbReference type="PROSITE" id="PS50102">
    <property type="entry name" value="RRM"/>
    <property type="match status" value="2"/>
</dbReference>
<feature type="repeat" description="Pumilio" evidence="3">
    <location>
        <begin position="1919"/>
        <end position="1954"/>
    </location>
</feature>
<dbReference type="GO" id="GO:0003723">
    <property type="term" value="F:RNA binding"/>
    <property type="evidence" value="ECO:0007669"/>
    <property type="project" value="UniProtKB-UniRule"/>
</dbReference>
<evidence type="ECO:0000256" key="3">
    <source>
        <dbReference type="PROSITE-ProRule" id="PRU00317"/>
    </source>
</evidence>
<feature type="compositionally biased region" description="Low complexity" evidence="4">
    <location>
        <begin position="1313"/>
        <end position="1333"/>
    </location>
</feature>
<reference evidence="8" key="2">
    <citation type="journal article" date="2019" name="IMA Fungus">
        <title>Genome sequencing and comparison of five Tilletia species to identify candidate genes for the detection of regulated species infecting wheat.</title>
        <authorList>
            <person name="Nguyen H.D.T."/>
            <person name="Sultana T."/>
            <person name="Kesanakurti P."/>
            <person name="Hambleton S."/>
        </authorList>
    </citation>
    <scope>NUCLEOTIDE SEQUENCE</scope>
    <source>
        <strain evidence="8">DAOMC 238032</strain>
    </source>
</reference>
<feature type="compositionally biased region" description="Low complexity" evidence="4">
    <location>
        <begin position="1368"/>
        <end position="1391"/>
    </location>
</feature>
<dbReference type="Gene3D" id="1.25.10.10">
    <property type="entry name" value="Leucine-rich Repeat Variant"/>
    <property type="match status" value="1"/>
</dbReference>
<reference evidence="7" key="3">
    <citation type="submission" date="2020-10" db="EMBL/GenBank/DDBJ databases">
        <authorList>
            <person name="Sedaghatjoo S."/>
        </authorList>
    </citation>
    <scope>NUCLEOTIDE SEQUENCE</scope>
    <source>
        <strain evidence="7">AZH3</strain>
    </source>
</reference>
<feature type="compositionally biased region" description="Gly residues" evidence="4">
    <location>
        <begin position="1155"/>
        <end position="1166"/>
    </location>
</feature>
<keyword evidence="1" id="KW-0677">Repeat</keyword>
<feature type="compositionally biased region" description="Low complexity" evidence="4">
    <location>
        <begin position="305"/>
        <end position="316"/>
    </location>
</feature>
<evidence type="ECO:0000256" key="2">
    <source>
        <dbReference type="PROSITE-ProRule" id="PRU00176"/>
    </source>
</evidence>
<feature type="compositionally biased region" description="Polar residues" evidence="4">
    <location>
        <begin position="671"/>
        <end position="686"/>
    </location>
</feature>
<evidence type="ECO:0000256" key="1">
    <source>
        <dbReference type="ARBA" id="ARBA00022737"/>
    </source>
</evidence>
<feature type="region of interest" description="Disordered" evidence="4">
    <location>
        <begin position="1252"/>
        <end position="1333"/>
    </location>
</feature>
<dbReference type="InterPro" id="IPR016024">
    <property type="entry name" value="ARM-type_fold"/>
</dbReference>
<feature type="compositionally biased region" description="Low complexity" evidence="4">
    <location>
        <begin position="102"/>
        <end position="152"/>
    </location>
</feature>
<evidence type="ECO:0000313" key="8">
    <source>
        <dbReference type="EMBL" id="KAE8262376.1"/>
    </source>
</evidence>
<protein>
    <recommendedName>
        <fullName evidence="11">PUM-HD domain-containing protein</fullName>
    </recommendedName>
</protein>
<evidence type="ECO:0000313" key="10">
    <source>
        <dbReference type="Proteomes" id="UP000836402"/>
    </source>
</evidence>
<dbReference type="Proteomes" id="UP000836402">
    <property type="component" value="Unassembled WGS sequence"/>
</dbReference>
<dbReference type="InterPro" id="IPR052645">
    <property type="entry name" value="Pumilio_domain_protein"/>
</dbReference>
<feature type="compositionally biased region" description="Polar residues" evidence="4">
    <location>
        <begin position="206"/>
        <end position="219"/>
    </location>
</feature>
<feature type="region of interest" description="Disordered" evidence="4">
    <location>
        <begin position="534"/>
        <end position="580"/>
    </location>
</feature>
<feature type="compositionally biased region" description="Low complexity" evidence="4">
    <location>
        <begin position="34"/>
        <end position="80"/>
    </location>
</feature>
<feature type="compositionally biased region" description="Low complexity" evidence="4">
    <location>
        <begin position="389"/>
        <end position="403"/>
    </location>
</feature>
<feature type="region of interest" description="Disordered" evidence="4">
    <location>
        <begin position="2368"/>
        <end position="2515"/>
    </location>
</feature>
<dbReference type="InterPro" id="IPR001313">
    <property type="entry name" value="Pumilio_RNA-bd_rpt"/>
</dbReference>
<feature type="domain" description="RRM" evidence="5">
    <location>
        <begin position="1614"/>
        <end position="1689"/>
    </location>
</feature>
<dbReference type="InterPro" id="IPR011989">
    <property type="entry name" value="ARM-like"/>
</dbReference>
<dbReference type="SUPFAM" id="SSF54928">
    <property type="entry name" value="RNA-binding domain, RBD"/>
    <property type="match status" value="1"/>
</dbReference>
<feature type="region of interest" description="Disordered" evidence="4">
    <location>
        <begin position="2278"/>
        <end position="2305"/>
    </location>
</feature>
<feature type="compositionally biased region" description="Polar residues" evidence="4">
    <location>
        <begin position="154"/>
        <end position="164"/>
    </location>
</feature>
<accession>A0A8T8TMZ9</accession>